<reference evidence="4" key="1">
    <citation type="journal article" date="2019" name="Int. J. Syst. Evol. Microbiol.">
        <title>The Global Catalogue of Microorganisms (GCM) 10K type strain sequencing project: providing services to taxonomists for standard genome sequencing and annotation.</title>
        <authorList>
            <consortium name="The Broad Institute Genomics Platform"/>
            <consortium name="The Broad Institute Genome Sequencing Center for Infectious Disease"/>
            <person name="Wu L."/>
            <person name="Ma J."/>
        </authorList>
    </citation>
    <scope>NUCLEOTIDE SEQUENCE [LARGE SCALE GENOMIC DNA]</scope>
    <source>
        <strain evidence="4">JCM 14234</strain>
    </source>
</reference>
<feature type="transmembrane region" description="Helical" evidence="2">
    <location>
        <begin position="12"/>
        <end position="35"/>
    </location>
</feature>
<keyword evidence="2" id="KW-1133">Transmembrane helix</keyword>
<accession>A0ABP6KU75</accession>
<keyword evidence="2" id="KW-0472">Membrane</keyword>
<dbReference type="Proteomes" id="UP001501035">
    <property type="component" value="Unassembled WGS sequence"/>
</dbReference>
<proteinExistence type="predicted"/>
<gene>
    <name evidence="3" type="ORF">GCM10010528_00620</name>
</gene>
<organism evidence="3 4">
    <name type="scientific">Gordonia defluvii</name>
    <dbReference type="NCBI Taxonomy" id="283718"/>
    <lineage>
        <taxon>Bacteria</taxon>
        <taxon>Bacillati</taxon>
        <taxon>Actinomycetota</taxon>
        <taxon>Actinomycetes</taxon>
        <taxon>Mycobacteriales</taxon>
        <taxon>Gordoniaceae</taxon>
        <taxon>Gordonia</taxon>
    </lineage>
</organism>
<comment type="caution">
    <text evidence="3">The sequence shown here is derived from an EMBL/GenBank/DDBJ whole genome shotgun (WGS) entry which is preliminary data.</text>
</comment>
<dbReference type="EMBL" id="BAAAVS010000001">
    <property type="protein sequence ID" value="GAA3022422.1"/>
    <property type="molecule type" value="Genomic_DNA"/>
</dbReference>
<sequence>MRSGPRSWPYAVWGAGPWVVAGMGLLLLPPLAVSIGSAPTVPRRVGGVQIPTTPPPAMTLGNSVDNNFRDATKASRLRETFGRTDQWATIGKFSTVASEHPGDTLGARG</sequence>
<evidence type="ECO:0000256" key="2">
    <source>
        <dbReference type="SAM" id="Phobius"/>
    </source>
</evidence>
<protein>
    <submittedName>
        <fullName evidence="3">Uncharacterized protein</fullName>
    </submittedName>
</protein>
<keyword evidence="2" id="KW-0812">Transmembrane</keyword>
<name>A0ABP6KU75_9ACTN</name>
<evidence type="ECO:0000313" key="4">
    <source>
        <dbReference type="Proteomes" id="UP001501035"/>
    </source>
</evidence>
<keyword evidence="4" id="KW-1185">Reference proteome</keyword>
<feature type="region of interest" description="Disordered" evidence="1">
    <location>
        <begin position="43"/>
        <end position="66"/>
    </location>
</feature>
<evidence type="ECO:0000256" key="1">
    <source>
        <dbReference type="SAM" id="MobiDB-lite"/>
    </source>
</evidence>
<evidence type="ECO:0000313" key="3">
    <source>
        <dbReference type="EMBL" id="GAA3022422.1"/>
    </source>
</evidence>